<evidence type="ECO:0000313" key="7">
    <source>
        <dbReference type="Proteomes" id="UP000054018"/>
    </source>
</evidence>
<evidence type="ECO:0000256" key="5">
    <source>
        <dbReference type="SAM" id="Phobius"/>
    </source>
</evidence>
<dbReference type="Proteomes" id="UP000054018">
    <property type="component" value="Unassembled WGS sequence"/>
</dbReference>
<proteinExistence type="predicted"/>
<evidence type="ECO:0000256" key="3">
    <source>
        <dbReference type="ARBA" id="ARBA00022989"/>
    </source>
</evidence>
<reference evidence="6 7" key="1">
    <citation type="submission" date="2014-04" db="EMBL/GenBank/DDBJ databases">
        <authorList>
            <consortium name="DOE Joint Genome Institute"/>
            <person name="Kuo A."/>
            <person name="Kohler A."/>
            <person name="Costa M.D."/>
            <person name="Nagy L.G."/>
            <person name="Floudas D."/>
            <person name="Copeland A."/>
            <person name="Barry K.W."/>
            <person name="Cichocki N."/>
            <person name="Veneault-Fourrey C."/>
            <person name="LaButti K."/>
            <person name="Lindquist E.A."/>
            <person name="Lipzen A."/>
            <person name="Lundell T."/>
            <person name="Morin E."/>
            <person name="Murat C."/>
            <person name="Sun H."/>
            <person name="Tunlid A."/>
            <person name="Henrissat B."/>
            <person name="Grigoriev I.V."/>
            <person name="Hibbett D.S."/>
            <person name="Martin F."/>
            <person name="Nordberg H.P."/>
            <person name="Cantor M.N."/>
            <person name="Hua S.X."/>
        </authorList>
    </citation>
    <scope>NUCLEOTIDE SEQUENCE [LARGE SCALE GENOMIC DNA]</scope>
    <source>
        <strain evidence="6 7">441</strain>
    </source>
</reference>
<evidence type="ECO:0000256" key="1">
    <source>
        <dbReference type="ARBA" id="ARBA00004141"/>
    </source>
</evidence>
<sequence length="324" mass="34588">MQYYSKLLGSIMLAGTVFGMLVFGCSSSRLVHMGSAVILALLLSVACGAWGFVFGDSDIATVVDWLCVWRFLLGIGVGAGNTSATVSVLEQTEKEGISENAQNWWSVLATNSLIDMGFVASMFVPFLLSCIFGGKHLNVVWGLSVGLSVIPTCLWCHPPKRDDAWEHVHIPYWLALKRYWKSLLGLSLACGLVIYSSMIMDIVTGGSSSLIIVFGCTLFINLFYILGSVLGAFLVDEHGPKNLMIVGLLMQAIVGLGIGAMHDAVANHIAAYAIAYGLFLGLAEFGPGNCICVLAAKTAPFAVREQFYGTACVIGKAGALIGIW</sequence>
<feature type="transmembrane region" description="Helical" evidence="5">
    <location>
        <begin position="210"/>
        <end position="235"/>
    </location>
</feature>
<dbReference type="OrthoDB" id="2261376at2759"/>
<accession>A0A0C9YJY3</accession>
<feature type="transmembrane region" description="Helical" evidence="5">
    <location>
        <begin position="183"/>
        <end position="204"/>
    </location>
</feature>
<feature type="transmembrane region" description="Helical" evidence="5">
    <location>
        <begin position="7"/>
        <end position="24"/>
    </location>
</feature>
<dbReference type="AlphaFoldDB" id="A0A0C9YJY3"/>
<name>A0A0C9YJY3_9AGAM</name>
<feature type="transmembrane region" description="Helical" evidence="5">
    <location>
        <begin position="242"/>
        <end position="261"/>
    </location>
</feature>
<keyword evidence="2 5" id="KW-0812">Transmembrane</keyword>
<dbReference type="GO" id="GO:0046943">
    <property type="term" value="F:carboxylic acid transmembrane transporter activity"/>
    <property type="evidence" value="ECO:0007669"/>
    <property type="project" value="TreeGrafter"/>
</dbReference>
<keyword evidence="4 5" id="KW-0472">Membrane</keyword>
<evidence type="ECO:0008006" key="8">
    <source>
        <dbReference type="Google" id="ProtNLM"/>
    </source>
</evidence>
<feature type="transmembrane region" description="Helical" evidence="5">
    <location>
        <begin position="65"/>
        <end position="84"/>
    </location>
</feature>
<dbReference type="SUPFAM" id="SSF103473">
    <property type="entry name" value="MFS general substrate transporter"/>
    <property type="match status" value="1"/>
</dbReference>
<keyword evidence="7" id="KW-1185">Reference proteome</keyword>
<organism evidence="6 7">
    <name type="scientific">Pisolithus microcarpus 441</name>
    <dbReference type="NCBI Taxonomy" id="765257"/>
    <lineage>
        <taxon>Eukaryota</taxon>
        <taxon>Fungi</taxon>
        <taxon>Dikarya</taxon>
        <taxon>Basidiomycota</taxon>
        <taxon>Agaricomycotina</taxon>
        <taxon>Agaricomycetes</taxon>
        <taxon>Agaricomycetidae</taxon>
        <taxon>Boletales</taxon>
        <taxon>Sclerodermatineae</taxon>
        <taxon>Pisolithaceae</taxon>
        <taxon>Pisolithus</taxon>
    </lineage>
</organism>
<reference evidence="7" key="2">
    <citation type="submission" date="2015-01" db="EMBL/GenBank/DDBJ databases">
        <title>Evolutionary Origins and Diversification of the Mycorrhizal Mutualists.</title>
        <authorList>
            <consortium name="DOE Joint Genome Institute"/>
            <consortium name="Mycorrhizal Genomics Consortium"/>
            <person name="Kohler A."/>
            <person name="Kuo A."/>
            <person name="Nagy L.G."/>
            <person name="Floudas D."/>
            <person name="Copeland A."/>
            <person name="Barry K.W."/>
            <person name="Cichocki N."/>
            <person name="Veneault-Fourrey C."/>
            <person name="LaButti K."/>
            <person name="Lindquist E.A."/>
            <person name="Lipzen A."/>
            <person name="Lundell T."/>
            <person name="Morin E."/>
            <person name="Murat C."/>
            <person name="Riley R."/>
            <person name="Ohm R."/>
            <person name="Sun H."/>
            <person name="Tunlid A."/>
            <person name="Henrissat B."/>
            <person name="Grigoriev I.V."/>
            <person name="Hibbett D.S."/>
            <person name="Martin F."/>
        </authorList>
    </citation>
    <scope>NUCLEOTIDE SEQUENCE [LARGE SCALE GENOMIC DNA]</scope>
    <source>
        <strain evidence="7">441</strain>
    </source>
</reference>
<dbReference type="Gene3D" id="1.20.1250.20">
    <property type="entry name" value="MFS general substrate transporter like domains"/>
    <property type="match status" value="1"/>
</dbReference>
<feature type="non-terminal residue" evidence="6">
    <location>
        <position position="1"/>
    </location>
</feature>
<dbReference type="EMBL" id="KN833953">
    <property type="protein sequence ID" value="KIK14129.1"/>
    <property type="molecule type" value="Genomic_DNA"/>
</dbReference>
<keyword evidence="3 5" id="KW-1133">Transmembrane helix</keyword>
<evidence type="ECO:0000313" key="6">
    <source>
        <dbReference type="EMBL" id="KIK14129.1"/>
    </source>
</evidence>
<dbReference type="InterPro" id="IPR036259">
    <property type="entry name" value="MFS_trans_sf"/>
</dbReference>
<dbReference type="PANTHER" id="PTHR23508:SF10">
    <property type="entry name" value="CARBOXYLIC ACID TRANSPORTER PROTEIN HOMOLOG"/>
    <property type="match status" value="1"/>
</dbReference>
<evidence type="ECO:0000256" key="4">
    <source>
        <dbReference type="ARBA" id="ARBA00023136"/>
    </source>
</evidence>
<dbReference type="STRING" id="765257.A0A0C9YJY3"/>
<dbReference type="InterPro" id="IPR011701">
    <property type="entry name" value="MFS"/>
</dbReference>
<comment type="subcellular location">
    <subcellularLocation>
        <location evidence="1">Membrane</location>
        <topology evidence="1">Multi-pass membrane protein</topology>
    </subcellularLocation>
</comment>
<feature type="transmembrane region" description="Helical" evidence="5">
    <location>
        <begin position="273"/>
        <end position="296"/>
    </location>
</feature>
<dbReference type="Pfam" id="PF07690">
    <property type="entry name" value="MFS_1"/>
    <property type="match status" value="1"/>
</dbReference>
<gene>
    <name evidence="6" type="ORF">PISMIDRAFT_688185</name>
</gene>
<protein>
    <recommendedName>
        <fullName evidence="8">Major facilitator superfamily (MFS) profile domain-containing protein</fullName>
    </recommendedName>
</protein>
<dbReference type="PROSITE" id="PS51257">
    <property type="entry name" value="PROKAR_LIPOPROTEIN"/>
    <property type="match status" value="1"/>
</dbReference>
<evidence type="ECO:0000256" key="2">
    <source>
        <dbReference type="ARBA" id="ARBA00022692"/>
    </source>
</evidence>
<dbReference type="HOGENOM" id="CLU_001265_46_12_1"/>
<dbReference type="PANTHER" id="PTHR23508">
    <property type="entry name" value="CARBOXYLIC ACID TRANSPORTER PROTEIN HOMOLOG"/>
    <property type="match status" value="1"/>
</dbReference>
<feature type="transmembrane region" description="Helical" evidence="5">
    <location>
        <begin position="30"/>
        <end position="53"/>
    </location>
</feature>
<dbReference type="GO" id="GO:0005886">
    <property type="term" value="C:plasma membrane"/>
    <property type="evidence" value="ECO:0007669"/>
    <property type="project" value="TreeGrafter"/>
</dbReference>
<feature type="transmembrane region" description="Helical" evidence="5">
    <location>
        <begin position="104"/>
        <end position="128"/>
    </location>
</feature>